<dbReference type="EMBL" id="JAOPGA020001714">
    <property type="protein sequence ID" value="KAL0490733.1"/>
    <property type="molecule type" value="Genomic_DNA"/>
</dbReference>
<evidence type="ECO:0000256" key="1">
    <source>
        <dbReference type="SAM" id="MobiDB-lite"/>
    </source>
</evidence>
<evidence type="ECO:0000313" key="4">
    <source>
        <dbReference type="Proteomes" id="UP001431209"/>
    </source>
</evidence>
<comment type="caution">
    <text evidence="3">The sequence shown here is derived from an EMBL/GenBank/DDBJ whole genome shotgun (WGS) entry which is preliminary data.</text>
</comment>
<proteinExistence type="predicted"/>
<feature type="transmembrane region" description="Helical" evidence="2">
    <location>
        <begin position="209"/>
        <end position="236"/>
    </location>
</feature>
<gene>
    <name evidence="3" type="ORF">AKO1_002541</name>
</gene>
<evidence type="ECO:0000256" key="2">
    <source>
        <dbReference type="SAM" id="Phobius"/>
    </source>
</evidence>
<accession>A0AAW2ZP46</accession>
<evidence type="ECO:0000313" key="3">
    <source>
        <dbReference type="EMBL" id="KAL0490733.1"/>
    </source>
</evidence>
<feature type="region of interest" description="Disordered" evidence="1">
    <location>
        <begin position="62"/>
        <end position="116"/>
    </location>
</feature>
<keyword evidence="2" id="KW-0812">Transmembrane</keyword>
<keyword evidence="2" id="KW-0472">Membrane</keyword>
<reference evidence="3 4" key="1">
    <citation type="submission" date="2024-03" db="EMBL/GenBank/DDBJ databases">
        <title>The Acrasis kona genome and developmental transcriptomes reveal deep origins of eukaryotic multicellular pathways.</title>
        <authorList>
            <person name="Sheikh S."/>
            <person name="Fu C.-J."/>
            <person name="Brown M.W."/>
            <person name="Baldauf S.L."/>
        </authorList>
    </citation>
    <scope>NUCLEOTIDE SEQUENCE [LARGE SCALE GENOMIC DNA]</scope>
    <source>
        <strain evidence="3 4">ATCC MYA-3509</strain>
    </source>
</reference>
<feature type="region of interest" description="Disordered" evidence="1">
    <location>
        <begin position="131"/>
        <end position="167"/>
    </location>
</feature>
<organism evidence="3 4">
    <name type="scientific">Acrasis kona</name>
    <dbReference type="NCBI Taxonomy" id="1008807"/>
    <lineage>
        <taxon>Eukaryota</taxon>
        <taxon>Discoba</taxon>
        <taxon>Heterolobosea</taxon>
        <taxon>Tetramitia</taxon>
        <taxon>Eutetramitia</taxon>
        <taxon>Acrasidae</taxon>
        <taxon>Acrasis</taxon>
    </lineage>
</organism>
<name>A0AAW2ZP46_9EUKA</name>
<dbReference type="AlphaFoldDB" id="A0AAW2ZP46"/>
<dbReference type="Proteomes" id="UP001431209">
    <property type="component" value="Unassembled WGS sequence"/>
</dbReference>
<protein>
    <recommendedName>
        <fullName evidence="5">Adhesin domain-containing protein</fullName>
    </recommendedName>
</protein>
<evidence type="ECO:0008006" key="5">
    <source>
        <dbReference type="Google" id="ProtNLM"/>
    </source>
</evidence>
<sequence length="568" mass="62518">MSNTIQYLHPKHSHTGSIDLDSLTLDHNDLSDATKAQLASSISHDNIYALNLQRRAASESMPITHDLQLNPDGSVVSTPSKLRTPKKSLLKKSISQDVLNSEEDTQSQLRAKRNRLSKSVSFHDQVELVEINDEDNNENEQHNNQTSGENSPQVIRKNPSPRGSATKRFVQLTETEEYDFDKEDAKFRASQKGRILNVEAGKIGAAFNFAWIIAIVCVVISVIIATLVIIISLVVLSGKCSAPLENKYISIKKHSYPLSWDSSDQRIQNLIIKTTGDVRLFTNQQNSTGVNNINIVITHFSVTQKKQKYKQDNVAYTVEDQTLSIEITERYDVLAGLEGIWAGHLCSGSHVDVYLPYYPGSHFHTVSTSSVMQGDVLVNLTTPNNYHTSISNFTAFSALGDVSLDSVQVRSNLKIDSSNSAINLTRVILSGNASIASLTKPVYIEGLQTFNDMPLKLDVTNKLSNIFIGMGSNITNAQINTISTTTGAITLQVDPSSLCAVSSFDLKNSQYTTRKVLLVVPEHSLDLAVDTLHYKAGVLRSLNCEGFFYGKSNFFSASGTGNVTLEVR</sequence>
<keyword evidence="2" id="KW-1133">Transmembrane helix</keyword>
<keyword evidence="4" id="KW-1185">Reference proteome</keyword>